<gene>
    <name evidence="2" type="ORF">CKA81_10040</name>
</gene>
<dbReference type="InterPro" id="IPR041413">
    <property type="entry name" value="MLTR_LBD"/>
</dbReference>
<name>A0A410GH19_9BURK</name>
<evidence type="ECO:0000259" key="1">
    <source>
        <dbReference type="PROSITE" id="PS50943"/>
    </source>
</evidence>
<feature type="domain" description="HTH cro/C1-type" evidence="1">
    <location>
        <begin position="12"/>
        <end position="66"/>
    </location>
</feature>
<accession>A0A410GH19</accession>
<protein>
    <submittedName>
        <fullName evidence="2">Transcriptional regulator</fullName>
    </submittedName>
</protein>
<dbReference type="Pfam" id="PF13560">
    <property type="entry name" value="HTH_31"/>
    <property type="match status" value="1"/>
</dbReference>
<dbReference type="AlphaFoldDB" id="A0A410GH19"/>
<dbReference type="SUPFAM" id="SSF47413">
    <property type="entry name" value="lambda repressor-like DNA-binding domains"/>
    <property type="match status" value="1"/>
</dbReference>
<proteinExistence type="predicted"/>
<dbReference type="OrthoDB" id="2959414at2"/>
<dbReference type="PANTHER" id="PTHR35010">
    <property type="entry name" value="BLL4672 PROTEIN-RELATED"/>
    <property type="match status" value="1"/>
</dbReference>
<dbReference type="Gene3D" id="3.30.450.180">
    <property type="match status" value="1"/>
</dbReference>
<dbReference type="KEGG" id="pus:CKA81_10040"/>
<keyword evidence="3" id="KW-1185">Reference proteome</keyword>
<dbReference type="CDD" id="cd00093">
    <property type="entry name" value="HTH_XRE"/>
    <property type="match status" value="1"/>
</dbReference>
<dbReference type="GO" id="GO:0003677">
    <property type="term" value="F:DNA binding"/>
    <property type="evidence" value="ECO:0007669"/>
    <property type="project" value="InterPro"/>
</dbReference>
<dbReference type="EMBL" id="CP022987">
    <property type="protein sequence ID" value="QAA95578.1"/>
    <property type="molecule type" value="Genomic_DNA"/>
</dbReference>
<dbReference type="Pfam" id="PF17765">
    <property type="entry name" value="MLTR_LBD"/>
    <property type="match status" value="1"/>
</dbReference>
<sequence length="266" mass="29100">MDTVRRPLGALLRTWRNRRRLSQLDLALEAGMSARHLSFIETGRARPSREMLLRLADCLQIPPRPCNDVLLAAGYAPRFAERPLTDPDMQSLGASVQLLLDAHDPYPALAVDGKWNLVFANKAVAPLLAGVSPKLLSPPVNVLRLSLHPEGMAPHIENLSEWRANVLLRLQRQAEASADEYLDDLLRELTSYPSPREAPEGSHAVGHSPIATPLRLRTESGSLAFLSTTMVFDYPLDINVSELLIEVFLPADAATAAALAQTAAGR</sequence>
<evidence type="ECO:0000313" key="3">
    <source>
        <dbReference type="Proteomes" id="UP000283474"/>
    </source>
</evidence>
<dbReference type="Gene3D" id="1.10.260.40">
    <property type="entry name" value="lambda repressor-like DNA-binding domains"/>
    <property type="match status" value="1"/>
</dbReference>
<organism evidence="2 3">
    <name type="scientific">Pollutimonas thiosulfatoxidans</name>
    <dbReference type="NCBI Taxonomy" id="2028345"/>
    <lineage>
        <taxon>Bacteria</taxon>
        <taxon>Pseudomonadati</taxon>
        <taxon>Pseudomonadota</taxon>
        <taxon>Betaproteobacteria</taxon>
        <taxon>Burkholderiales</taxon>
        <taxon>Alcaligenaceae</taxon>
        <taxon>Pollutimonas</taxon>
    </lineage>
</organism>
<dbReference type="Proteomes" id="UP000283474">
    <property type="component" value="Chromosome"/>
</dbReference>
<dbReference type="InterPro" id="IPR001387">
    <property type="entry name" value="Cro/C1-type_HTH"/>
</dbReference>
<dbReference type="InterPro" id="IPR010982">
    <property type="entry name" value="Lambda_DNA-bd_dom_sf"/>
</dbReference>
<dbReference type="PANTHER" id="PTHR35010:SF4">
    <property type="entry name" value="BLL5781 PROTEIN"/>
    <property type="match status" value="1"/>
</dbReference>
<dbReference type="SMART" id="SM00530">
    <property type="entry name" value="HTH_XRE"/>
    <property type="match status" value="1"/>
</dbReference>
<dbReference type="PROSITE" id="PS50943">
    <property type="entry name" value="HTH_CROC1"/>
    <property type="match status" value="1"/>
</dbReference>
<reference evidence="2 3" key="1">
    <citation type="submission" date="2017-08" db="EMBL/GenBank/DDBJ databases">
        <authorList>
            <person name="Park S.-J."/>
            <person name="Kim H."/>
        </authorList>
    </citation>
    <scope>NUCLEOTIDE SEQUENCE [LARGE SCALE GENOMIC DNA]</scope>
    <source>
        <strain evidence="3">ye3</strain>
    </source>
</reference>
<evidence type="ECO:0000313" key="2">
    <source>
        <dbReference type="EMBL" id="QAA95578.1"/>
    </source>
</evidence>